<dbReference type="Proteomes" id="UP000694941">
    <property type="component" value="Unplaced"/>
</dbReference>
<evidence type="ECO:0000256" key="6">
    <source>
        <dbReference type="ARBA" id="ARBA00022603"/>
    </source>
</evidence>
<evidence type="ECO:0000256" key="3">
    <source>
        <dbReference type="ARBA" id="ARBA00012188"/>
    </source>
</evidence>
<comment type="subcellular location">
    <subcellularLocation>
        <location evidence="2">Chromosome</location>
    </subcellularLocation>
    <subcellularLocation>
        <location evidence="1">Nucleus</location>
    </subcellularLocation>
</comment>
<dbReference type="Pfam" id="PF00856">
    <property type="entry name" value="SET"/>
    <property type="match status" value="1"/>
</dbReference>
<keyword evidence="7" id="KW-0808">Transferase</keyword>
<evidence type="ECO:0000256" key="8">
    <source>
        <dbReference type="ARBA" id="ARBA00022691"/>
    </source>
</evidence>
<dbReference type="RefSeq" id="XP_022244918.1">
    <property type="nucleotide sequence ID" value="XM_022389210.1"/>
</dbReference>
<keyword evidence="4" id="KW-0158">Chromosome</keyword>
<keyword evidence="10" id="KW-0805">Transcription regulation</keyword>
<name>A0ABM1SMR2_LIMPO</name>
<evidence type="ECO:0000256" key="10">
    <source>
        <dbReference type="ARBA" id="ARBA00023015"/>
    </source>
</evidence>
<dbReference type="PROSITE" id="PS51570">
    <property type="entry name" value="SAM_MT43_SUVAR420_2"/>
    <property type="match status" value="1"/>
</dbReference>
<evidence type="ECO:0000256" key="2">
    <source>
        <dbReference type="ARBA" id="ARBA00004286"/>
    </source>
</evidence>
<evidence type="ECO:0000256" key="9">
    <source>
        <dbReference type="ARBA" id="ARBA00022853"/>
    </source>
</evidence>
<keyword evidence="9" id="KW-0156">Chromatin regulator</keyword>
<dbReference type="InterPro" id="IPR046341">
    <property type="entry name" value="SET_dom_sf"/>
</dbReference>
<evidence type="ECO:0000259" key="13">
    <source>
        <dbReference type="PROSITE" id="PS50280"/>
    </source>
</evidence>
<feature type="domain" description="SET" evidence="13">
    <location>
        <begin position="117"/>
        <end position="228"/>
    </location>
</feature>
<reference evidence="15" key="1">
    <citation type="submission" date="2025-08" db="UniProtKB">
        <authorList>
            <consortium name="RefSeq"/>
        </authorList>
    </citation>
    <scope>IDENTIFICATION</scope>
    <source>
        <tissue evidence="15">Muscle</tissue>
    </source>
</reference>
<keyword evidence="8" id="KW-0949">S-adenosyl-L-methionine</keyword>
<dbReference type="InterPro" id="IPR041938">
    <property type="entry name" value="Hist-Lys_N-MTase_N"/>
</dbReference>
<dbReference type="PANTHER" id="PTHR12977:SF4">
    <property type="entry name" value="HISTONE-LYSINE N-METHYLTRANSFERASE KMT5B"/>
    <property type="match status" value="1"/>
</dbReference>
<evidence type="ECO:0000256" key="7">
    <source>
        <dbReference type="ARBA" id="ARBA00022679"/>
    </source>
</evidence>
<dbReference type="SMART" id="SM00317">
    <property type="entry name" value="SET"/>
    <property type="match status" value="1"/>
</dbReference>
<evidence type="ECO:0000313" key="14">
    <source>
        <dbReference type="Proteomes" id="UP000694941"/>
    </source>
</evidence>
<evidence type="ECO:0000256" key="4">
    <source>
        <dbReference type="ARBA" id="ARBA00022454"/>
    </source>
</evidence>
<dbReference type="InterPro" id="IPR001214">
    <property type="entry name" value="SET_dom"/>
</dbReference>
<dbReference type="EC" id="2.1.1.362" evidence="3"/>
<keyword evidence="12" id="KW-0539">Nucleus</keyword>
<keyword evidence="5" id="KW-0678">Repressor</keyword>
<organism evidence="14 15">
    <name type="scientific">Limulus polyphemus</name>
    <name type="common">Atlantic horseshoe crab</name>
    <dbReference type="NCBI Taxonomy" id="6850"/>
    <lineage>
        <taxon>Eukaryota</taxon>
        <taxon>Metazoa</taxon>
        <taxon>Ecdysozoa</taxon>
        <taxon>Arthropoda</taxon>
        <taxon>Chelicerata</taxon>
        <taxon>Merostomata</taxon>
        <taxon>Xiphosura</taxon>
        <taxon>Limulidae</taxon>
        <taxon>Limulus</taxon>
    </lineage>
</organism>
<evidence type="ECO:0000256" key="11">
    <source>
        <dbReference type="ARBA" id="ARBA00023163"/>
    </source>
</evidence>
<dbReference type="Gene3D" id="2.170.270.10">
    <property type="entry name" value="SET domain"/>
    <property type="match status" value="1"/>
</dbReference>
<protein>
    <recommendedName>
        <fullName evidence="3">[histone H4]-N-methyl-L-lysine(20) N-methyltransferase</fullName>
        <ecNumber evidence="3">2.1.1.362</ecNumber>
    </recommendedName>
</protein>
<accession>A0ABM1SMR2</accession>
<dbReference type="SUPFAM" id="SSF82199">
    <property type="entry name" value="SET domain"/>
    <property type="match status" value="1"/>
</dbReference>
<keyword evidence="14" id="KW-1185">Reference proteome</keyword>
<dbReference type="PANTHER" id="PTHR12977">
    <property type="entry name" value="SUPPRESSOR OF VARIEGATION 4-20-RELATED"/>
    <property type="match status" value="1"/>
</dbReference>
<keyword evidence="6" id="KW-0489">Methyltransferase</keyword>
<sequence length="903" mass="103725">MVVEGNSRTMSSTRMTAKELCENDDLVTSLILDSYLGFTTHKMNLRFRQPKVDQDLKQIIVNFIQHQNYEKAYKQLSDGEWMTTMLFSRSKHQQQIFREHVFRYLRMFDKEAGFEMQPCKRYSMEGNIGAKICATKKWEKTEKIPYLVGCIAELTEEEESQLLQPGKNDFSVMYSCRKNCAQLWLGPAAFINHDCRPNCKFVSTGRDTACVKVLRDINEGEEITCFYGEDFFGDNNCYCECETCRKLLYLIDVHCETFVREERKSKMELRGTGAFTDCQVKTEEGETKTTYSFRETDNRLNRMKQQAKSVEAAKKTKSSVSLESRVDSKLQHSTLKELRKKGLTHYDAQLLLSRGYKFKDPRVVLSPRKNTTRSHQKFSGENGIYYKNFHIQSDKPERECYNYQHKQKYCNFETDLENYSICLDHPHQYSFESIAPVNEMKEKLSGKLRENHACFISTDFSECKTLLTENIVSLSSSLLTEQEQKESKFSSERHHNSKLCNNIESEDIPENEKNGLCAIENLEKNHFSNNVNEYEEAVSKLSILEKRNGLVCLKQTEHFFEHSNSKVETNLNNLCKRIKREASKGSDYINTASNESPKDTSLSKVNTRRHSVYPSVDYLDEESFSSISSSSSIQENKSHKLKTFGGLPMNSMYKKMNDNLSTSNEGSLSLPSKNIQEHKNKICKLDASVGTDLQVLDSVVQVGDDAVKAGFVSLKPGESANSESANDYCNDKQQLGKHKAILQQVQRHPTRNKCGISTRLRSWERRNCHSVSSDTDSELSYLSELSVIPKRYSVSQDSEALNYKHSEKLGQMMEQTTLDNLVDLSSSSTDQRITRSVTKNCNFNLNQNSNNGLENIFIDEFSWVPSDLDSVHIGEEHSEQLKWLKDENLVCVEKSKNRIVSPI</sequence>
<dbReference type="Gene3D" id="1.10.10.1700">
    <property type="entry name" value="Histone-lysine N-methyltransferase"/>
    <property type="match status" value="1"/>
</dbReference>
<dbReference type="InterPro" id="IPR025790">
    <property type="entry name" value="Suv4-20_animal"/>
</dbReference>
<evidence type="ECO:0000256" key="5">
    <source>
        <dbReference type="ARBA" id="ARBA00022491"/>
    </source>
</evidence>
<dbReference type="InterPro" id="IPR039977">
    <property type="entry name" value="Suv4-20/Set9"/>
</dbReference>
<dbReference type="PROSITE" id="PS50280">
    <property type="entry name" value="SET"/>
    <property type="match status" value="1"/>
</dbReference>
<evidence type="ECO:0000313" key="15">
    <source>
        <dbReference type="RefSeq" id="XP_022244918.1"/>
    </source>
</evidence>
<evidence type="ECO:0000256" key="1">
    <source>
        <dbReference type="ARBA" id="ARBA00004123"/>
    </source>
</evidence>
<dbReference type="GeneID" id="106462074"/>
<proteinExistence type="predicted"/>
<keyword evidence="11" id="KW-0804">Transcription</keyword>
<gene>
    <name evidence="15" type="primary">LOC106462074</name>
</gene>
<evidence type="ECO:0000256" key="12">
    <source>
        <dbReference type="ARBA" id="ARBA00023242"/>
    </source>
</evidence>